<dbReference type="PROSITE" id="PS50011">
    <property type="entry name" value="PROTEIN_KINASE_DOM"/>
    <property type="match status" value="1"/>
</dbReference>
<dbReference type="FunFam" id="1.10.510.10:FF:000571">
    <property type="entry name" value="Maternal embryonic leucine zipper kinase"/>
    <property type="match status" value="1"/>
</dbReference>
<gene>
    <name evidence="5" type="ORF">GWI33_016110</name>
</gene>
<keyword evidence="2" id="KW-0067">ATP-binding</keyword>
<keyword evidence="1" id="KW-0547">Nucleotide-binding</keyword>
<evidence type="ECO:0000256" key="2">
    <source>
        <dbReference type="ARBA" id="ARBA00022840"/>
    </source>
</evidence>
<dbReference type="EMBL" id="JAACXV010014034">
    <property type="protein sequence ID" value="KAF7270952.1"/>
    <property type="molecule type" value="Genomic_DNA"/>
</dbReference>
<dbReference type="Pfam" id="PF00498">
    <property type="entry name" value="FHA"/>
    <property type="match status" value="1"/>
</dbReference>
<evidence type="ECO:0000256" key="1">
    <source>
        <dbReference type="ARBA" id="ARBA00022741"/>
    </source>
</evidence>
<dbReference type="GO" id="GO:0005524">
    <property type="term" value="F:ATP binding"/>
    <property type="evidence" value="ECO:0007669"/>
    <property type="project" value="UniProtKB-KW"/>
</dbReference>
<evidence type="ECO:0000259" key="4">
    <source>
        <dbReference type="PROSITE" id="PS50011"/>
    </source>
</evidence>
<feature type="domain" description="FHA" evidence="3">
    <location>
        <begin position="52"/>
        <end position="109"/>
    </location>
</feature>
<dbReference type="GO" id="GO:0004672">
    <property type="term" value="F:protein kinase activity"/>
    <property type="evidence" value="ECO:0007669"/>
    <property type="project" value="InterPro"/>
</dbReference>
<dbReference type="SUPFAM" id="SSF49879">
    <property type="entry name" value="SMAD/FHA domain"/>
    <property type="match status" value="1"/>
</dbReference>
<dbReference type="Proteomes" id="UP000625711">
    <property type="component" value="Unassembled WGS sequence"/>
</dbReference>
<reference evidence="5" key="1">
    <citation type="submission" date="2020-08" db="EMBL/GenBank/DDBJ databases">
        <title>Genome sequencing and assembly of the red palm weevil Rhynchophorus ferrugineus.</title>
        <authorList>
            <person name="Dias G.B."/>
            <person name="Bergman C.M."/>
            <person name="Manee M."/>
        </authorList>
    </citation>
    <scope>NUCLEOTIDE SEQUENCE</scope>
    <source>
        <strain evidence="5">AA-2017</strain>
        <tissue evidence="5">Whole larva</tissue>
    </source>
</reference>
<dbReference type="AlphaFoldDB" id="A0A834I1V1"/>
<dbReference type="PANTHER" id="PTHR24347">
    <property type="entry name" value="SERINE/THREONINE-PROTEIN KINASE"/>
    <property type="match status" value="1"/>
</dbReference>
<evidence type="ECO:0000313" key="6">
    <source>
        <dbReference type="Proteomes" id="UP000625711"/>
    </source>
</evidence>
<dbReference type="PROSITE" id="PS50006">
    <property type="entry name" value="FHA_DOMAIN"/>
    <property type="match status" value="1"/>
</dbReference>
<keyword evidence="6" id="KW-1185">Reference proteome</keyword>
<dbReference type="SUPFAM" id="SSF56112">
    <property type="entry name" value="Protein kinase-like (PK-like)"/>
    <property type="match status" value="1"/>
</dbReference>
<sequence>MSQLPDTLTPVDRMEQETVEESLDFLQATIPWGRLHSCKRFLDSVDLIGESFTFGRSETCTVVITSNQFQRRVVNISKLHFSIERSVEDNLVYITDLSKNGTFVNKIQLGKGSRRILKNDDRIAVSVPDDYIYIYMSRGSDGTNDFLHQDLIDKYAHIRLLGRGACGEVRLVRERNSLAYYAIKKILIGPSNTSQMHKINHPSKINNEINILRTLSHGCVINMNDIIQTQSEVYLVLEYMAGGELSNRIRSLDEDGAKFFFFQILLAVQYLHSKGIVHRDLKPENILLLDDRPETLLKISDFGLSKITSNNDMVTMCGTLRYVAPEVIYNVFREYGEYGKEVDVWSLGVILFYMLSKEYPFCSDDLSILRNQIKSASYHMTSDTWRSISSEAKNLIKKMLILHPKKRITIEEIFHDPWIKNDHGVQHRVQTLLEQEGFENPMNFLLQEPPEKKFRFNSYSSASSSSSNSDCTLVCSSGSFGSAGTVVC</sequence>
<evidence type="ECO:0000259" key="3">
    <source>
        <dbReference type="PROSITE" id="PS50006"/>
    </source>
</evidence>
<feature type="domain" description="Protein kinase" evidence="4">
    <location>
        <begin position="155"/>
        <end position="419"/>
    </location>
</feature>
<dbReference type="SMART" id="SM00240">
    <property type="entry name" value="FHA"/>
    <property type="match status" value="1"/>
</dbReference>
<dbReference type="InterPro" id="IPR008984">
    <property type="entry name" value="SMAD_FHA_dom_sf"/>
</dbReference>
<protein>
    <submittedName>
        <fullName evidence="5">Uncharacterized protein</fullName>
    </submittedName>
</protein>
<name>A0A834I1V1_RHYFE</name>
<dbReference type="InterPro" id="IPR000253">
    <property type="entry name" value="FHA_dom"/>
</dbReference>
<dbReference type="Gene3D" id="2.60.200.20">
    <property type="match status" value="1"/>
</dbReference>
<dbReference type="Gene3D" id="1.10.510.10">
    <property type="entry name" value="Transferase(Phosphotransferase) domain 1"/>
    <property type="match status" value="1"/>
</dbReference>
<dbReference type="Pfam" id="PF00069">
    <property type="entry name" value="Pkinase"/>
    <property type="match status" value="1"/>
</dbReference>
<dbReference type="InterPro" id="IPR008271">
    <property type="entry name" value="Ser/Thr_kinase_AS"/>
</dbReference>
<proteinExistence type="predicted"/>
<evidence type="ECO:0000313" key="5">
    <source>
        <dbReference type="EMBL" id="KAF7270952.1"/>
    </source>
</evidence>
<dbReference type="PROSITE" id="PS00108">
    <property type="entry name" value="PROTEIN_KINASE_ST"/>
    <property type="match status" value="1"/>
</dbReference>
<comment type="caution">
    <text evidence="5">The sequence shown here is derived from an EMBL/GenBank/DDBJ whole genome shotgun (WGS) entry which is preliminary data.</text>
</comment>
<dbReference type="InterPro" id="IPR011009">
    <property type="entry name" value="Kinase-like_dom_sf"/>
</dbReference>
<organism evidence="5 6">
    <name type="scientific">Rhynchophorus ferrugineus</name>
    <name type="common">Red palm weevil</name>
    <name type="synonym">Curculio ferrugineus</name>
    <dbReference type="NCBI Taxonomy" id="354439"/>
    <lineage>
        <taxon>Eukaryota</taxon>
        <taxon>Metazoa</taxon>
        <taxon>Ecdysozoa</taxon>
        <taxon>Arthropoda</taxon>
        <taxon>Hexapoda</taxon>
        <taxon>Insecta</taxon>
        <taxon>Pterygota</taxon>
        <taxon>Neoptera</taxon>
        <taxon>Endopterygota</taxon>
        <taxon>Coleoptera</taxon>
        <taxon>Polyphaga</taxon>
        <taxon>Cucujiformia</taxon>
        <taxon>Curculionidae</taxon>
        <taxon>Dryophthorinae</taxon>
        <taxon>Rhynchophorus</taxon>
    </lineage>
</organism>
<dbReference type="SMART" id="SM00220">
    <property type="entry name" value="S_TKc"/>
    <property type="match status" value="1"/>
</dbReference>
<accession>A0A834I1V1</accession>
<dbReference type="InterPro" id="IPR000719">
    <property type="entry name" value="Prot_kinase_dom"/>
</dbReference>
<dbReference type="OrthoDB" id="40902at2759"/>